<feature type="compositionally biased region" description="Low complexity" evidence="2">
    <location>
        <begin position="23"/>
        <end position="33"/>
    </location>
</feature>
<feature type="coiled-coil region" evidence="1">
    <location>
        <begin position="717"/>
        <end position="744"/>
    </location>
</feature>
<feature type="region of interest" description="Disordered" evidence="2">
    <location>
        <begin position="347"/>
        <end position="392"/>
    </location>
</feature>
<reference evidence="3 4" key="1">
    <citation type="submission" date="2018-06" db="EMBL/GenBank/DDBJ databases">
        <title>Whole genome sequencing of Candida tropicalis (genome annotated by CSBL at Korea University).</title>
        <authorList>
            <person name="Ahn J."/>
        </authorList>
    </citation>
    <scope>NUCLEOTIDE SEQUENCE [LARGE SCALE GENOMIC DNA]</scope>
    <source>
        <strain evidence="3 4">ATCC 20962</strain>
    </source>
</reference>
<gene>
    <name evidence="3" type="ORF">Cantr_05377</name>
</gene>
<feature type="region of interest" description="Disordered" evidence="2">
    <location>
        <begin position="657"/>
        <end position="686"/>
    </location>
</feature>
<keyword evidence="1" id="KW-0175">Coiled coil</keyword>
<dbReference type="OrthoDB" id="4025539at2759"/>
<proteinExistence type="predicted"/>
<feature type="compositionally biased region" description="Basic and acidic residues" evidence="2">
    <location>
        <begin position="421"/>
        <end position="443"/>
    </location>
</feature>
<evidence type="ECO:0000256" key="1">
    <source>
        <dbReference type="SAM" id="Coils"/>
    </source>
</evidence>
<protein>
    <submittedName>
        <fullName evidence="3">Uncharacterized protein</fullName>
    </submittedName>
</protein>
<feature type="region of interest" description="Disordered" evidence="2">
    <location>
        <begin position="408"/>
        <end position="464"/>
    </location>
</feature>
<comment type="caution">
    <text evidence="3">The sequence shown here is derived from an EMBL/GenBank/DDBJ whole genome shotgun (WGS) entry which is preliminary data.</text>
</comment>
<feature type="compositionally biased region" description="Low complexity" evidence="2">
    <location>
        <begin position="125"/>
        <end position="138"/>
    </location>
</feature>
<feature type="region of interest" description="Disordered" evidence="2">
    <location>
        <begin position="1"/>
        <end position="281"/>
    </location>
</feature>
<evidence type="ECO:0000313" key="3">
    <source>
        <dbReference type="EMBL" id="RCK55970.1"/>
    </source>
</evidence>
<feature type="compositionally biased region" description="Basic and acidic residues" evidence="2">
    <location>
        <begin position="361"/>
        <end position="377"/>
    </location>
</feature>
<dbReference type="PROSITE" id="PS50330">
    <property type="entry name" value="UIM"/>
    <property type="match status" value="1"/>
</dbReference>
<dbReference type="Proteomes" id="UP000253472">
    <property type="component" value="Unassembled WGS sequence"/>
</dbReference>
<sequence>MVLNIFTKKSAIASATPTPPNTTPHGTTTATSSPRERTPKPKRLSPRTSPKPDEPTKGIAYKSTRILLPGGSLNRTPSPEEIPPPHEPITPREQRKKRQSSPNTHTYKSKKANSQDSLNGEQQRTGPSSSSSTSNTPPKAASRIRSRERDRVVSNRSRPLRGSYRDRRPSISSRESLILKGRKAKLSQSNPAKTPRRKPQPNPPYPINDILDNYASDEGNNNDSDSEMPSGFEQVTLRPRPRPRQVASLVDAVIQDGSLPRSSRPRRKNENMEIPRTTDGAATANLEAPRITVAAKTTTNTPSAFVVASTSMEPSSSLQVSNNTAYHDAPEPTRMEAVACILERTGSQARNSRRARRARELRHQESIREGSSSDHQEQQQQQEDISNSTLHPMSDVRLPILITPDLNSHARHSSRINLQQSHEERTPTSETPQRHPVQEEEQHTQVSQPQEQQPPPRQRPTSTLEETRNAIIARLNARVDVSMFSMDLIDPPPLDEYSPSLMPREPVDDYSPPYREHLHRKVDLISFDPRYSIPVLRINKKLIKNKKNLKKVILKLIKLRIVPEDVNLWEINKVDDGEFYNVLPGLIHSVELQHHQSERLQQRPEEYENDIQRAIALSLEEENQRELYRGFRYQQRSGANNSSTRVIEQVVQSPDFDLNHGRFIDPTDMQQPEQQDQQNQEESDTRRDLFRGFRYNQSRRSRAAEEVIHSPMLQQIIAAEGEEEEELTEELEEIEDEFIDVDQAISNWYHEEQQQQLLSGLLSAPRFGYLLPHHTQSSTSSFMTARHGLSV</sequence>
<feature type="compositionally biased region" description="Low complexity" evidence="2">
    <location>
        <begin position="670"/>
        <end position="680"/>
    </location>
</feature>
<dbReference type="AlphaFoldDB" id="A0A367XRZ4"/>
<accession>A0A367XRZ4</accession>
<feature type="compositionally biased region" description="Polar residues" evidence="2">
    <location>
        <begin position="100"/>
        <end position="124"/>
    </location>
</feature>
<evidence type="ECO:0000256" key="2">
    <source>
        <dbReference type="SAM" id="MobiDB-lite"/>
    </source>
</evidence>
<feature type="compositionally biased region" description="Polar residues" evidence="2">
    <location>
        <begin position="311"/>
        <end position="325"/>
    </location>
</feature>
<evidence type="ECO:0000313" key="4">
    <source>
        <dbReference type="Proteomes" id="UP000253472"/>
    </source>
</evidence>
<feature type="region of interest" description="Disordered" evidence="2">
    <location>
        <begin position="311"/>
        <end position="331"/>
    </location>
</feature>
<keyword evidence="4" id="KW-1185">Reference proteome</keyword>
<dbReference type="InterPro" id="IPR003903">
    <property type="entry name" value="UIM_dom"/>
</dbReference>
<dbReference type="EMBL" id="QLNQ01000029">
    <property type="protein sequence ID" value="RCK55970.1"/>
    <property type="molecule type" value="Genomic_DNA"/>
</dbReference>
<feature type="compositionally biased region" description="Basic residues" evidence="2">
    <location>
        <begin position="351"/>
        <end position="360"/>
    </location>
</feature>
<dbReference type="STRING" id="5486.A0A367XRZ4"/>
<organism evidence="3 4">
    <name type="scientific">Candida viswanathii</name>
    <dbReference type="NCBI Taxonomy" id="5486"/>
    <lineage>
        <taxon>Eukaryota</taxon>
        <taxon>Fungi</taxon>
        <taxon>Dikarya</taxon>
        <taxon>Ascomycota</taxon>
        <taxon>Saccharomycotina</taxon>
        <taxon>Pichiomycetes</taxon>
        <taxon>Debaryomycetaceae</taxon>
        <taxon>Candida/Lodderomyces clade</taxon>
        <taxon>Candida</taxon>
    </lineage>
</organism>
<name>A0A367XRZ4_9ASCO</name>